<reference evidence="2" key="2">
    <citation type="submission" date="2011-03" db="EMBL/GenBank/DDBJ databases">
        <title>The complete genome of Hippea maritima DSM 10411.</title>
        <authorList>
            <consortium name="US DOE Joint Genome Institute (JGI-PGF)"/>
            <person name="Lucas S."/>
            <person name="Copeland A."/>
            <person name="Lapidus A."/>
            <person name="Bruce D."/>
            <person name="Goodwin L."/>
            <person name="Pitluck S."/>
            <person name="Peters L."/>
            <person name="Kyrpides N."/>
            <person name="Mavromatis K."/>
            <person name="Pagani I."/>
            <person name="Ivanova N."/>
            <person name="Mikhailova N."/>
            <person name="Lu M."/>
            <person name="Detter J.C."/>
            <person name="Tapia R."/>
            <person name="Han C."/>
            <person name="Land M."/>
            <person name="Hauser L."/>
            <person name="Markowitz V."/>
            <person name="Cheng J.-F."/>
            <person name="Hugenholtz P."/>
            <person name="Woyke T."/>
            <person name="Wu D."/>
            <person name="Spring S."/>
            <person name="Schroeder M."/>
            <person name="Brambilla E."/>
            <person name="Klenk H.-P."/>
            <person name="Eisen J.A."/>
        </authorList>
    </citation>
    <scope>NUCLEOTIDE SEQUENCE [LARGE SCALE GENOMIC DNA]</scope>
    <source>
        <strain evidence="2">ATCC 700847 / DSM 10411 / MH2</strain>
    </source>
</reference>
<dbReference type="AlphaFoldDB" id="F2LTJ1"/>
<dbReference type="EMBL" id="CP002606">
    <property type="protein sequence ID" value="AEA33316.1"/>
    <property type="molecule type" value="Genomic_DNA"/>
</dbReference>
<dbReference type="HOGENOM" id="CLU_121823_6_2_7"/>
<keyword evidence="2" id="KW-1185">Reference proteome</keyword>
<reference evidence="1 2" key="1">
    <citation type="journal article" date="2011" name="Stand. Genomic Sci.">
        <title>Complete genome sequence of the thermophilic sulfur-reducer Hippea maritima type strain (MH(2)).</title>
        <authorList>
            <person name="Huntemann M."/>
            <person name="Lu M."/>
            <person name="Nolan M."/>
            <person name="Lapidus A."/>
            <person name="Lucas S."/>
            <person name="Hammon N."/>
            <person name="Deshpande S."/>
            <person name="Cheng J.F."/>
            <person name="Tapia R."/>
            <person name="Han C."/>
            <person name="Goodwin L."/>
            <person name="Pitluck S."/>
            <person name="Liolios K."/>
            <person name="Pagani I."/>
            <person name="Ivanova N."/>
            <person name="Ovchinikova G."/>
            <person name="Pati A."/>
            <person name="Chen A."/>
            <person name="Palaniappan K."/>
            <person name="Land M."/>
            <person name="Hauser L."/>
            <person name="Jeffries C.D."/>
            <person name="Detter J.C."/>
            <person name="Brambilla E.M."/>
            <person name="Rohde M."/>
            <person name="Spring S."/>
            <person name="Goker M."/>
            <person name="Woyke T."/>
            <person name="Bristow J."/>
            <person name="Eisen J.A."/>
            <person name="Markowitz V."/>
            <person name="Hugenholtz P."/>
            <person name="Kyrpides N.C."/>
            <person name="Klenk H.P."/>
            <person name="Mavromatis K."/>
        </authorList>
    </citation>
    <scope>NUCLEOTIDE SEQUENCE [LARGE SCALE GENOMIC DNA]</scope>
    <source>
        <strain evidence="2">ATCC 700847 / DSM 10411 / MH2</strain>
    </source>
</reference>
<dbReference type="InterPro" id="IPR011067">
    <property type="entry name" value="Plasmid_toxin/cell-grow_inhib"/>
</dbReference>
<dbReference type="Gene3D" id="2.30.30.110">
    <property type="match status" value="1"/>
</dbReference>
<name>F2LTJ1_HIPMA</name>
<dbReference type="InParanoid" id="F2LTJ1"/>
<evidence type="ECO:0000313" key="2">
    <source>
        <dbReference type="Proteomes" id="UP000008139"/>
    </source>
</evidence>
<organism evidence="1 2">
    <name type="scientific">Hippea maritima (strain ATCC 700847 / DSM 10411 / MH2)</name>
    <dbReference type="NCBI Taxonomy" id="760142"/>
    <lineage>
        <taxon>Bacteria</taxon>
        <taxon>Pseudomonadati</taxon>
        <taxon>Campylobacterota</taxon>
        <taxon>Desulfurellia</taxon>
        <taxon>Desulfurellales</taxon>
        <taxon>Hippeaceae</taxon>
        <taxon>Hippea</taxon>
    </lineage>
</organism>
<accession>F2LTJ1</accession>
<dbReference type="OrthoDB" id="9813449at2"/>
<gene>
    <name evidence="1" type="ordered locus">Hipma_0339</name>
</gene>
<dbReference type="Pfam" id="PF02452">
    <property type="entry name" value="PemK_toxin"/>
    <property type="match status" value="1"/>
</dbReference>
<dbReference type="GO" id="GO:0003677">
    <property type="term" value="F:DNA binding"/>
    <property type="evidence" value="ECO:0007669"/>
    <property type="project" value="InterPro"/>
</dbReference>
<dbReference type="Proteomes" id="UP000008139">
    <property type="component" value="Chromosome"/>
</dbReference>
<dbReference type="KEGG" id="hmr:Hipma_0339"/>
<dbReference type="SUPFAM" id="SSF50118">
    <property type="entry name" value="Cell growth inhibitor/plasmid maintenance toxic component"/>
    <property type="match status" value="1"/>
</dbReference>
<dbReference type="InterPro" id="IPR003477">
    <property type="entry name" value="PemK-like"/>
</dbReference>
<proteinExistence type="predicted"/>
<dbReference type="STRING" id="760142.Hipma_0339"/>
<dbReference type="RefSeq" id="WP_013681360.1">
    <property type="nucleotide sequence ID" value="NC_015318.1"/>
</dbReference>
<dbReference type="eggNOG" id="COG2337">
    <property type="taxonomic scope" value="Bacteria"/>
</dbReference>
<protein>
    <recommendedName>
        <fullName evidence="3">Transcriptional modulator of MazE/toxin, MazF</fullName>
    </recommendedName>
</protein>
<evidence type="ECO:0008006" key="3">
    <source>
        <dbReference type="Google" id="ProtNLM"/>
    </source>
</evidence>
<evidence type="ECO:0000313" key="1">
    <source>
        <dbReference type="EMBL" id="AEA33316.1"/>
    </source>
</evidence>
<sequence length="108" mass="12635">MTRYSFGDIVIIGFPFTNMNNAVMRPAMVLVDIGDEDVIVCKITSQKRDVDTDLYINNWRDKGLLRQSYVRLSKIATLNRKDIKKKMDRLNEEDIEKAKDILRKLLEL</sequence>